<dbReference type="InParanoid" id="A0A423XD28"/>
<dbReference type="Proteomes" id="UP000285146">
    <property type="component" value="Unassembled WGS sequence"/>
</dbReference>
<name>A0A423XD28_9PEZI</name>
<accession>A0A423XD28</accession>
<organism evidence="1 2">
    <name type="scientific">Cytospora leucostoma</name>
    <dbReference type="NCBI Taxonomy" id="1230097"/>
    <lineage>
        <taxon>Eukaryota</taxon>
        <taxon>Fungi</taxon>
        <taxon>Dikarya</taxon>
        <taxon>Ascomycota</taxon>
        <taxon>Pezizomycotina</taxon>
        <taxon>Sordariomycetes</taxon>
        <taxon>Sordariomycetidae</taxon>
        <taxon>Diaporthales</taxon>
        <taxon>Cytosporaceae</taxon>
        <taxon>Cytospora</taxon>
    </lineage>
</organism>
<dbReference type="Pfam" id="PF11468">
    <property type="entry name" value="PTase_Orf2"/>
    <property type="match status" value="1"/>
</dbReference>
<dbReference type="InterPro" id="IPR036239">
    <property type="entry name" value="PrenylTrfase-like_sf"/>
</dbReference>
<dbReference type="OrthoDB" id="3913316at2759"/>
<proteinExistence type="predicted"/>
<reference evidence="1 2" key="1">
    <citation type="submission" date="2015-09" db="EMBL/GenBank/DDBJ databases">
        <title>Host preference determinants of Valsa canker pathogens revealed by comparative genomics.</title>
        <authorList>
            <person name="Yin Z."/>
            <person name="Huang L."/>
        </authorList>
    </citation>
    <scope>NUCLEOTIDE SEQUENCE [LARGE SCALE GENOMIC DNA]</scope>
    <source>
        <strain evidence="1 2">SXYLt</strain>
    </source>
</reference>
<sequence length="332" mass="37341">MAQNCSPSPLSIPPENKISPACWLVHSFEATNTERVPFVEAQFLEDLEKASRELEAPYDEKVLKEVINAYGELMYDAAIQVRGSNHEGVPLLFRVLMATPADTIDIALRRGWLHPDQPLVGLVRAARRHFEGTIDEPEFTADKGCDGMFLYLGGLRSLAEVLGIPGMPGVIRAHREAFERLRLDKIVTVHFQYPSELVSFYFLAQGPISKKALDEAIALSGAPPATDALYRDIVGVLLDEPYYLNVIMDYRTGRILRVEVQLLFPVKLPPEMEIPEIGDRLATFWDMPSHEYEDMDMLTYNFGDTHLGSVFGLRSYCGGLRNLLRDWEIIGA</sequence>
<protein>
    <submittedName>
        <fullName evidence="1">Uncharacterized protein</fullName>
    </submittedName>
</protein>
<evidence type="ECO:0000313" key="2">
    <source>
        <dbReference type="Proteomes" id="UP000285146"/>
    </source>
</evidence>
<evidence type="ECO:0000313" key="1">
    <source>
        <dbReference type="EMBL" id="ROW13976.1"/>
    </source>
</evidence>
<dbReference type="InterPro" id="IPR020965">
    <property type="entry name" value="Prenyltransferase_CloQ"/>
</dbReference>
<gene>
    <name evidence="1" type="ORF">VPNG_04015</name>
</gene>
<keyword evidence="2" id="KW-1185">Reference proteome</keyword>
<dbReference type="EMBL" id="LKEB01000016">
    <property type="protein sequence ID" value="ROW13976.1"/>
    <property type="molecule type" value="Genomic_DNA"/>
</dbReference>
<dbReference type="GO" id="GO:0016740">
    <property type="term" value="F:transferase activity"/>
    <property type="evidence" value="ECO:0007669"/>
    <property type="project" value="InterPro"/>
</dbReference>
<dbReference type="AlphaFoldDB" id="A0A423XD28"/>
<comment type="caution">
    <text evidence="1">The sequence shown here is derived from an EMBL/GenBank/DDBJ whole genome shotgun (WGS) entry which is preliminary data.</text>
</comment>
<dbReference type="SUPFAM" id="SSF143492">
    <property type="entry name" value="Prenyltransferase-like"/>
    <property type="match status" value="1"/>
</dbReference>